<feature type="domain" description="Transposase IS66 central" evidence="1">
    <location>
        <begin position="14"/>
        <end position="173"/>
    </location>
</feature>
<evidence type="ECO:0000313" key="3">
    <source>
        <dbReference type="Proteomes" id="UP000583454"/>
    </source>
</evidence>
<dbReference type="EMBL" id="JACHOP010000013">
    <property type="protein sequence ID" value="MBB5758342.1"/>
    <property type="molecule type" value="Genomic_DNA"/>
</dbReference>
<reference evidence="2 3" key="1">
    <citation type="submission" date="2020-08" db="EMBL/GenBank/DDBJ databases">
        <title>Genomic Encyclopedia of Type Strains, Phase IV (KMG-IV): sequencing the most valuable type-strain genomes for metagenomic binning, comparative biology and taxonomic classification.</title>
        <authorList>
            <person name="Goeker M."/>
        </authorList>
    </citation>
    <scope>NUCLEOTIDE SEQUENCE [LARGE SCALE GENOMIC DNA]</scope>
    <source>
        <strain evidence="2 3">DSM 2163</strain>
    </source>
</reference>
<gene>
    <name evidence="2" type="ORF">HNR00_003062</name>
</gene>
<dbReference type="AlphaFoldDB" id="A0A840ZJS4"/>
<dbReference type="PANTHER" id="PTHR33678:SF1">
    <property type="entry name" value="BLL1576 PROTEIN"/>
    <property type="match status" value="1"/>
</dbReference>
<name>A0A840ZJS4_9HYPH</name>
<comment type="caution">
    <text evidence="2">The sequence shown here is derived from an EMBL/GenBank/DDBJ whole genome shotgun (WGS) entry which is preliminary data.</text>
</comment>
<protein>
    <recommendedName>
        <fullName evidence="1">Transposase IS66 central domain-containing protein</fullName>
    </recommendedName>
</protein>
<sequence>MRDEFPHGGARPLAAVFFALPNRRGERPLAHLAGFSGVPVADGYAGFNGHYEKAQPGGPLTEAACWAHVRRKIFDVHAATGSALAAEALARIGALHGIERELHGKPPDAHIRERQARAKPLATALKLWAERSLTQLPGRSELIKALRYMLARWSALTRAFDNGRITLDDTQPEQGDEQSMCAG</sequence>
<dbReference type="PANTHER" id="PTHR33678">
    <property type="entry name" value="BLL1576 PROTEIN"/>
    <property type="match status" value="1"/>
</dbReference>
<accession>A0A840ZJS4</accession>
<dbReference type="InterPro" id="IPR004291">
    <property type="entry name" value="Transposase_IS66_central"/>
</dbReference>
<evidence type="ECO:0000313" key="2">
    <source>
        <dbReference type="EMBL" id="MBB5758342.1"/>
    </source>
</evidence>
<proteinExistence type="predicted"/>
<organism evidence="2 3">
    <name type="scientific">Methylorubrum rhodinum</name>
    <dbReference type="NCBI Taxonomy" id="29428"/>
    <lineage>
        <taxon>Bacteria</taxon>
        <taxon>Pseudomonadati</taxon>
        <taxon>Pseudomonadota</taxon>
        <taxon>Alphaproteobacteria</taxon>
        <taxon>Hyphomicrobiales</taxon>
        <taxon>Methylobacteriaceae</taxon>
        <taxon>Methylorubrum</taxon>
    </lineage>
</organism>
<dbReference type="RefSeq" id="WP_183570690.1">
    <property type="nucleotide sequence ID" value="NZ_JACHOP010000013.1"/>
</dbReference>
<dbReference type="Pfam" id="PF03050">
    <property type="entry name" value="DDE_Tnp_IS66"/>
    <property type="match status" value="1"/>
</dbReference>
<evidence type="ECO:0000259" key="1">
    <source>
        <dbReference type="Pfam" id="PF03050"/>
    </source>
</evidence>
<dbReference type="Proteomes" id="UP000583454">
    <property type="component" value="Unassembled WGS sequence"/>
</dbReference>
<dbReference type="InterPro" id="IPR052344">
    <property type="entry name" value="Transposase-related"/>
</dbReference>
<keyword evidence="3" id="KW-1185">Reference proteome</keyword>